<organism evidence="1 2">
    <name type="scientific">Desulfoplanes formicivorans</name>
    <dbReference type="NCBI Taxonomy" id="1592317"/>
    <lineage>
        <taxon>Bacteria</taxon>
        <taxon>Pseudomonadati</taxon>
        <taxon>Thermodesulfobacteriota</taxon>
        <taxon>Desulfovibrionia</taxon>
        <taxon>Desulfovibrionales</taxon>
        <taxon>Desulfoplanaceae</taxon>
        <taxon>Desulfoplanes</taxon>
    </lineage>
</organism>
<dbReference type="OrthoDB" id="5457333at2"/>
<protein>
    <submittedName>
        <fullName evidence="1">Uncharacterized protein</fullName>
    </submittedName>
</protein>
<proteinExistence type="predicted"/>
<evidence type="ECO:0000313" key="2">
    <source>
        <dbReference type="Proteomes" id="UP000095200"/>
    </source>
</evidence>
<gene>
    <name evidence="1" type="ORF">DPF_0494</name>
</gene>
<dbReference type="STRING" id="1592317.DPF_0494"/>
<evidence type="ECO:0000313" key="1">
    <source>
        <dbReference type="EMBL" id="GAU07795.1"/>
    </source>
</evidence>
<dbReference type="AlphaFoldDB" id="A0A194AF22"/>
<dbReference type="RefSeq" id="WP_069857299.1">
    <property type="nucleotide sequence ID" value="NZ_BDFE01000007.1"/>
</dbReference>
<name>A0A194AF22_9BACT</name>
<accession>A0A194AF22</accession>
<keyword evidence="2" id="KW-1185">Reference proteome</keyword>
<dbReference type="Proteomes" id="UP000095200">
    <property type="component" value="Unassembled WGS sequence"/>
</dbReference>
<dbReference type="EMBL" id="BDFE01000007">
    <property type="protein sequence ID" value="GAU07795.1"/>
    <property type="molecule type" value="Genomic_DNA"/>
</dbReference>
<comment type="caution">
    <text evidence="1">The sequence shown here is derived from an EMBL/GenBank/DDBJ whole genome shotgun (WGS) entry which is preliminary data.</text>
</comment>
<reference evidence="2" key="1">
    <citation type="submission" date="2016-06" db="EMBL/GenBank/DDBJ databases">
        <title>Draft genome sequence of Desulfoplanes formicivorans strain Pf12B.</title>
        <authorList>
            <person name="Watanabe M."/>
            <person name="Kojima H."/>
            <person name="Fukui M."/>
        </authorList>
    </citation>
    <scope>NUCLEOTIDE SEQUENCE [LARGE SCALE GENOMIC DNA]</scope>
    <source>
        <strain evidence="2">Pf12B</strain>
    </source>
</reference>
<sequence length="192" mass="20186">MADKKVVLIVCGEADVNGGAALKKYIKKSCTFAGFDAANMVAEAAKIQGGATVAANGVARVFEEDGALAIVELGDVTAEALEASMAQIAEAADRRTLIVLATASGLFMGGLGMNKKAGTIQRNVVAADVIATICYVADLPIPGDCTGAVLYQALKDPDMKLKEMRKLKEAIGRMEVALQRDNREPWDKHDCA</sequence>